<dbReference type="OrthoDB" id="5827118at2"/>
<protein>
    <submittedName>
        <fullName evidence="2">Uncharacterized protein</fullName>
    </submittedName>
</protein>
<dbReference type="STRING" id="1903952.BIT28_18400"/>
<dbReference type="RefSeq" id="WP_075763851.1">
    <property type="nucleotide sequence ID" value="NZ_MJIL01000069.1"/>
</dbReference>
<keyword evidence="1" id="KW-1133">Transmembrane helix</keyword>
<dbReference type="Proteomes" id="UP000186905">
    <property type="component" value="Unassembled WGS sequence"/>
</dbReference>
<sequence length="67" mass="7799">MDRPSFLVFSFLGSISMVILHLIDIWLLEYSDSLLRHFLVEWLPLYLVWMSMMLIGLVKRASPPTCG</sequence>
<keyword evidence="1" id="KW-0812">Transmembrane</keyword>
<feature type="transmembrane region" description="Helical" evidence="1">
    <location>
        <begin position="6"/>
        <end position="27"/>
    </location>
</feature>
<dbReference type="AlphaFoldDB" id="A0A1Q9GMX5"/>
<reference evidence="2 3" key="1">
    <citation type="submission" date="2016-09" db="EMBL/GenBank/DDBJ databases">
        <title>Photobacterium proteolyticum sp. nov. a protease producing bacterium isolated from ocean sediments of Laizhou Bay.</title>
        <authorList>
            <person name="Li Y."/>
        </authorList>
    </citation>
    <scope>NUCLEOTIDE SEQUENCE [LARGE SCALE GENOMIC DNA]</scope>
    <source>
        <strain evidence="2 3">13-12</strain>
    </source>
</reference>
<comment type="caution">
    <text evidence="2">The sequence shown here is derived from an EMBL/GenBank/DDBJ whole genome shotgun (WGS) entry which is preliminary data.</text>
</comment>
<evidence type="ECO:0000313" key="2">
    <source>
        <dbReference type="EMBL" id="OLQ75991.1"/>
    </source>
</evidence>
<evidence type="ECO:0000313" key="3">
    <source>
        <dbReference type="Proteomes" id="UP000186905"/>
    </source>
</evidence>
<evidence type="ECO:0000256" key="1">
    <source>
        <dbReference type="SAM" id="Phobius"/>
    </source>
</evidence>
<proteinExistence type="predicted"/>
<name>A0A1Q9GMX5_9GAMM</name>
<gene>
    <name evidence="2" type="ORF">BIT28_18400</name>
</gene>
<dbReference type="EMBL" id="MJIL01000069">
    <property type="protein sequence ID" value="OLQ75991.1"/>
    <property type="molecule type" value="Genomic_DNA"/>
</dbReference>
<accession>A0A1Q9GMX5</accession>
<keyword evidence="1" id="KW-0472">Membrane</keyword>
<feature type="transmembrane region" description="Helical" evidence="1">
    <location>
        <begin position="39"/>
        <end position="58"/>
    </location>
</feature>
<organism evidence="2 3">
    <name type="scientific">Photobacterium proteolyticum</name>
    <dbReference type="NCBI Taxonomy" id="1903952"/>
    <lineage>
        <taxon>Bacteria</taxon>
        <taxon>Pseudomonadati</taxon>
        <taxon>Pseudomonadota</taxon>
        <taxon>Gammaproteobacteria</taxon>
        <taxon>Vibrionales</taxon>
        <taxon>Vibrionaceae</taxon>
        <taxon>Photobacterium</taxon>
    </lineage>
</organism>
<keyword evidence="3" id="KW-1185">Reference proteome</keyword>